<reference evidence="1" key="2">
    <citation type="journal article" date="2023" name="IMA Fungus">
        <title>Comparative genomic study of the Penicillium genus elucidates a diverse pangenome and 15 lateral gene transfer events.</title>
        <authorList>
            <person name="Petersen C."/>
            <person name="Sorensen T."/>
            <person name="Nielsen M.R."/>
            <person name="Sondergaard T.E."/>
            <person name="Sorensen J.L."/>
            <person name="Fitzpatrick D.A."/>
            <person name="Frisvad J.C."/>
            <person name="Nielsen K.L."/>
        </authorList>
    </citation>
    <scope>NUCLEOTIDE SEQUENCE</scope>
    <source>
        <strain evidence="1">IBT 21917</strain>
    </source>
</reference>
<comment type="caution">
    <text evidence="1">The sequence shown here is derived from an EMBL/GenBank/DDBJ whole genome shotgun (WGS) entry which is preliminary data.</text>
</comment>
<dbReference type="Pfam" id="PF19086">
    <property type="entry name" value="Terpene_syn_C_2"/>
    <property type="match status" value="1"/>
</dbReference>
<reference evidence="1" key="1">
    <citation type="submission" date="2022-11" db="EMBL/GenBank/DDBJ databases">
        <authorList>
            <person name="Petersen C."/>
        </authorList>
    </citation>
    <scope>NUCLEOTIDE SEQUENCE</scope>
    <source>
        <strain evidence="1">IBT 21917</strain>
    </source>
</reference>
<dbReference type="InterPro" id="IPR008949">
    <property type="entry name" value="Isoprenoid_synthase_dom_sf"/>
</dbReference>
<dbReference type="EMBL" id="JAPQKO010000003">
    <property type="protein sequence ID" value="KAJ5172263.1"/>
    <property type="molecule type" value="Genomic_DNA"/>
</dbReference>
<dbReference type="AlphaFoldDB" id="A0A9W9IAV3"/>
<proteinExistence type="predicted"/>
<gene>
    <name evidence="1" type="ORF">N7492_004856</name>
</gene>
<dbReference type="OrthoDB" id="3004402at2759"/>
<evidence type="ECO:0008006" key="3">
    <source>
        <dbReference type="Google" id="ProtNLM"/>
    </source>
</evidence>
<dbReference type="Gene3D" id="1.10.600.10">
    <property type="entry name" value="Farnesyl Diphosphate Synthase"/>
    <property type="match status" value="1"/>
</dbReference>
<sequence>MNRVLTTQSVKEELSLPIDHEHQFPIHYAYDYLNGGMAYLKLPVLRLNDYLSSTQFLRIGCNISSGPETQLPERGPNAIDISPSKAGLPWATGILFCRQNKYWQLTLDTTRLFLALFAADESAQKMVKSDHSVAEISRKELRYNMEEGWVKFPTYLYTEGDPQRTRLLAIMNVFVFVFDDFWEMHETSSFVSIQQEFISRMNPDFDNGDKPRTTLQSMIDHAIQEIIELDHKYGNNAGQEMIDLMIRFFTRPPPPAKYNDMEEFLLYRHEDAALLFVLGCAKFALNSSVDFDSPHISRYLRLIKDHLAVANDLGSWEKEKRAYDTGKVLYLINAVDVVKNLFHLPSDRAAISMTEALQLQIEVDIDAEIQRMIDGDALTAEEWRFIDATLYVMSGNVFVSTVMSRYGGETYRLA</sequence>
<dbReference type="Proteomes" id="UP001146351">
    <property type="component" value="Unassembled WGS sequence"/>
</dbReference>
<protein>
    <recommendedName>
        <fullName evidence="3">Isoprenoid synthase domain-containing protein</fullName>
    </recommendedName>
</protein>
<dbReference type="SUPFAM" id="SSF48576">
    <property type="entry name" value="Terpenoid synthases"/>
    <property type="match status" value="1"/>
</dbReference>
<name>A0A9W9IAV3_9EURO</name>
<evidence type="ECO:0000313" key="1">
    <source>
        <dbReference type="EMBL" id="KAJ5172263.1"/>
    </source>
</evidence>
<accession>A0A9W9IAV3</accession>
<evidence type="ECO:0000313" key="2">
    <source>
        <dbReference type="Proteomes" id="UP001146351"/>
    </source>
</evidence>
<keyword evidence="2" id="KW-1185">Reference proteome</keyword>
<organism evidence="1 2">
    <name type="scientific">Penicillium capsulatum</name>
    <dbReference type="NCBI Taxonomy" id="69766"/>
    <lineage>
        <taxon>Eukaryota</taxon>
        <taxon>Fungi</taxon>
        <taxon>Dikarya</taxon>
        <taxon>Ascomycota</taxon>
        <taxon>Pezizomycotina</taxon>
        <taxon>Eurotiomycetes</taxon>
        <taxon>Eurotiomycetidae</taxon>
        <taxon>Eurotiales</taxon>
        <taxon>Aspergillaceae</taxon>
        <taxon>Penicillium</taxon>
    </lineage>
</organism>